<comment type="caution">
    <text evidence="1">The sequence shown here is derived from an EMBL/GenBank/DDBJ whole genome shotgun (WGS) entry which is preliminary data.</text>
</comment>
<gene>
    <name evidence="1" type="ORF">DSL64_19425</name>
</gene>
<dbReference type="RefSeq" id="WP_115832596.1">
    <property type="nucleotide sequence ID" value="NZ_QNUL01000018.1"/>
</dbReference>
<evidence type="ECO:0008006" key="3">
    <source>
        <dbReference type="Google" id="ProtNLM"/>
    </source>
</evidence>
<evidence type="ECO:0000313" key="2">
    <source>
        <dbReference type="Proteomes" id="UP000256373"/>
    </source>
</evidence>
<dbReference type="AlphaFoldDB" id="A0A3D8YAH9"/>
<organism evidence="1 2">
    <name type="scientific">Dyadobacter luteus</name>
    <dbReference type="NCBI Taxonomy" id="2259619"/>
    <lineage>
        <taxon>Bacteria</taxon>
        <taxon>Pseudomonadati</taxon>
        <taxon>Bacteroidota</taxon>
        <taxon>Cytophagia</taxon>
        <taxon>Cytophagales</taxon>
        <taxon>Spirosomataceae</taxon>
        <taxon>Dyadobacter</taxon>
    </lineage>
</organism>
<name>A0A3D8YAH9_9BACT</name>
<dbReference type="OrthoDB" id="707849at2"/>
<dbReference type="Pfam" id="PF14135">
    <property type="entry name" value="DUF4302"/>
    <property type="match status" value="1"/>
</dbReference>
<dbReference type="InterPro" id="IPR025396">
    <property type="entry name" value="DUF4302"/>
</dbReference>
<accession>A0A3D8YAH9</accession>
<dbReference type="Proteomes" id="UP000256373">
    <property type="component" value="Unassembled WGS sequence"/>
</dbReference>
<keyword evidence="2" id="KW-1185">Reference proteome</keyword>
<protein>
    <recommendedName>
        <fullName evidence="3">DUF4302 domain-containing protein</fullName>
    </recommendedName>
</protein>
<evidence type="ECO:0000313" key="1">
    <source>
        <dbReference type="EMBL" id="REA58844.1"/>
    </source>
</evidence>
<dbReference type="EMBL" id="QNUL01000018">
    <property type="protein sequence ID" value="REA58844.1"/>
    <property type="molecule type" value="Genomic_DNA"/>
</dbReference>
<proteinExistence type="predicted"/>
<sequence>MKNSIIYLLLVSIGFWSCENKDESVFEKTADERLNEALGTYETQLAGSTYGWNAVIYPGNGGSYGLYMKFNDQNRVTMYSDFKDESAKTSKESSYRLKAMQTPTLIFDTYGYLHVLADPDSDANGGSDGVGLASDFEFAIFPDSISADRMVFVGRKNGSRLVLTRATQAQQTAYNNGAQASAMAFNNISKYKVYFKRITIAGVTYEITVGQDTRSLKMTWLEGTTVRNFNTTYYFTSEGLRFKNSLVNGSTTISGFNNVTWDTSRSQVSVSVNGATSVIGTAIRPLAIDLNAARRWYNAPVSTGGEWRSVSGFHVNGVDDAFGLRALTSDSFPYVVYLYIPAYGSNYDLFAPAFFEDGSLSLHYGNAVRTPSFPADGRIVFSERGTLGDVPTTGPVAQMAAQLYESTGYYLIQTSEKTYDMVNAKDATVWINWFRI</sequence>
<reference evidence="1 2" key="1">
    <citation type="submission" date="2018-07" db="EMBL/GenBank/DDBJ databases">
        <title>Dyadobacter roseus sp. nov., isolated from rose rhizosphere soil.</title>
        <authorList>
            <person name="Chen L."/>
        </authorList>
    </citation>
    <scope>NUCLEOTIDE SEQUENCE [LARGE SCALE GENOMIC DNA]</scope>
    <source>
        <strain evidence="1 2">RS19</strain>
    </source>
</reference>